<evidence type="ECO:0000256" key="2">
    <source>
        <dbReference type="ARBA" id="ARBA00022536"/>
    </source>
</evidence>
<dbReference type="PROSITE" id="PS50262">
    <property type="entry name" value="G_PROTEIN_RECEP_F1_2"/>
    <property type="match status" value="1"/>
</dbReference>
<comment type="caution">
    <text evidence="9">Lacks conserved residue(s) required for the propagation of feature annotation.</text>
</comment>
<dbReference type="SUPFAM" id="SSF81321">
    <property type="entry name" value="Family A G protein-coupled receptor-like"/>
    <property type="match status" value="1"/>
</dbReference>
<feature type="disulfide bond" evidence="10">
    <location>
        <begin position="637"/>
        <end position="652"/>
    </location>
</feature>
<dbReference type="Pfam" id="PF00057">
    <property type="entry name" value="Ldl_recept_a"/>
    <property type="match status" value="1"/>
</dbReference>
<dbReference type="EMBL" id="CAJNOR010000262">
    <property type="protein sequence ID" value="CAF0859681.1"/>
    <property type="molecule type" value="Genomic_DNA"/>
</dbReference>
<comment type="caution">
    <text evidence="14">The sequence shown here is derived from an EMBL/GenBank/DDBJ whole genome shotgun (WGS) entry which is preliminary data.</text>
</comment>
<feature type="transmembrane region" description="Helical" evidence="11">
    <location>
        <begin position="1486"/>
        <end position="1508"/>
    </location>
</feature>
<comment type="subcellular location">
    <subcellularLocation>
        <location evidence="1">Membrane</location>
    </subcellularLocation>
</comment>
<dbReference type="GO" id="GO:0004930">
    <property type="term" value="F:G protein-coupled receptor activity"/>
    <property type="evidence" value="ECO:0007669"/>
    <property type="project" value="InterPro"/>
</dbReference>
<keyword evidence="8 9" id="KW-1015">Disulfide bond</keyword>
<feature type="transmembrane region" description="Helical" evidence="11">
    <location>
        <begin position="1266"/>
        <end position="1288"/>
    </location>
</feature>
<sequence length="1536" mass="178627">MRYNCLRFAADFHNHNDTQDIISYCISESSSKFSVENDDSIDFDDLVKENITSEQLFEWSVPIDIIEQYEYYLQSNDLSLKSQSVYICTLPRFGSMCQYQFYYYHEKFKTFNELLNAHYEDYSLIRSDITCYTLLKCNRGLLPACLDWSEICDGVVNCLDGNFDEEHCWQLELNECEQNEYQCVMGQCIPIEFFYEGRTSYDCLDGSDENLSTSIIRSDPDFSSDFIDPMLLVEDVRCETTFLTSSCNFLRPAHLMNAMFSVEDSSVSDKCRLAFKRYLQDYQFFDNIEKDISIISKECPDVLYVPNVPIFFGHVFTVYKKNDVLNSNDLAVPYLCSNKSFHDGSLEPVSDMSINNMSCFVSPRPIIDVRENMSDPDYIIESERTYFKIMVSIFDQITKSNPIVNFPSNQCDTFNLYQCKNSSKCIGLQRFGNTIHDCPYGDDENISKDMNPQLFARLKYKLYHCSFSNKYISWKARFDDKCDCGSDGEFCEDQNDLRNSVARTISLQTLCDGFETLYPIEINGQNHTDETECEQWECDNMYTHCDRVWNCRNGRDQLDCNETSFVFNCSSDTQLCVTLNTFKFTCLSLDKINDGQVNCLGGIDELRLCRRNLFSTDTGFYCRDTNPPVCIDTSELCNNVEDCPNKDDEQFCSQKQSVTAVKGTSESDPVALYANVQEFFRSLLSGSYIIGQKYFRIPGMGMIDTSMELNTNITSDAAEVSLLDKRRCHRGLDLRVWLNERWSDYTSTCLCPPGYYGNQCQYQNERISLAIRFYVSAESWRIPLAILVLLIDNTNQRIIHSFEQFTYLYLRHCKTKFNLHLFYSTRPKDMTRNYSIHIDVYEKLSREYRASFIYPVKFLFLPVHRLAFIINIPSARDYSCSNHQCQHGKCMKYVNEEKIFCQCNQGWSGEYCHIQHNCSCSSNSSCIGILSDNRSICVCEKNLFGPRCYLKNRVCESFPCLNNGSCLPNDDYMSFSEEKYSCLRPKGFSGDRCEIDDNEVNFIFDDDLHLTESIFIHFMVIKQTDGLEYEPTVETLKRSTISQATNSIRIYWSKSFYLIFIETLDKIFYLGILQSNNIPLTKITQRINSSHHCPSINKLINETFARLHVLRRMKYYHSICQKYSPHLQCFHDDLHLCLCYDFNEKRLANCANFDHEMKFDCSGQNACENGGQCFQDAPECPKRFICACRSCYFGIRCQLSTSEFGLSLDAILAYHIIPNVNLIYQTTIVKISFSVTILFFIFGIINGILSFITFKNQSVREVGCGIYLLGSSITTLLTMIMFALKYFVYLSTQMAFFSNKSFLKVQCFSLDFLLRICLNMDQWLNACIALERAVTVIQGAQFNRKKSKTSAKKIIIILLICNISTSIHDPIYRGLSEEENENNEHKRIWCVVNYSSNLQIYNRIINTFHFFIPFLVNLISSIILITKKSHQQSNLHKNQPYSDELRKQLREHRRLLIAPVVLFLVALPRLILSYLSKCMNSTRDSVLFLCGYFISFIPPIITFMIFVIPSEFYRKEYQKSITQYRQRIQQHLRRTF</sequence>
<dbReference type="Gene3D" id="1.20.1070.10">
    <property type="entry name" value="Rhodopsin 7-helix transmembrane proteins"/>
    <property type="match status" value="1"/>
</dbReference>
<evidence type="ECO:0000259" key="13">
    <source>
        <dbReference type="PROSITE" id="PS50262"/>
    </source>
</evidence>
<gene>
    <name evidence="14" type="ORF">XAT740_LOCUS5920</name>
</gene>
<dbReference type="PROSITE" id="PS50068">
    <property type="entry name" value="LDLRA_2"/>
    <property type="match status" value="2"/>
</dbReference>
<evidence type="ECO:0000256" key="11">
    <source>
        <dbReference type="SAM" id="Phobius"/>
    </source>
</evidence>
<dbReference type="SUPFAM" id="SSF57196">
    <property type="entry name" value="EGF/Laminin"/>
    <property type="match status" value="2"/>
</dbReference>
<reference evidence="14" key="1">
    <citation type="submission" date="2021-02" db="EMBL/GenBank/DDBJ databases">
        <authorList>
            <person name="Nowell W R."/>
        </authorList>
    </citation>
    <scope>NUCLEOTIDE SEQUENCE</scope>
</reference>
<evidence type="ECO:0000256" key="10">
    <source>
        <dbReference type="PROSITE-ProRule" id="PRU00124"/>
    </source>
</evidence>
<evidence type="ECO:0000313" key="15">
    <source>
        <dbReference type="Proteomes" id="UP000663828"/>
    </source>
</evidence>
<evidence type="ECO:0000259" key="12">
    <source>
        <dbReference type="PROSITE" id="PS50026"/>
    </source>
</evidence>
<dbReference type="InterPro" id="IPR017452">
    <property type="entry name" value="GPCR_Rhodpsn_7TM"/>
</dbReference>
<dbReference type="InterPro" id="IPR000742">
    <property type="entry name" value="EGF"/>
</dbReference>
<dbReference type="Pfam" id="PF00001">
    <property type="entry name" value="7tm_1"/>
    <property type="match status" value="1"/>
</dbReference>
<feature type="domain" description="EGF-like" evidence="12">
    <location>
        <begin position="876"/>
        <end position="913"/>
    </location>
</feature>
<evidence type="ECO:0000256" key="3">
    <source>
        <dbReference type="ARBA" id="ARBA00022692"/>
    </source>
</evidence>
<dbReference type="CDD" id="cd00112">
    <property type="entry name" value="LDLa"/>
    <property type="match status" value="1"/>
</dbReference>
<feature type="disulfide bond" evidence="9">
    <location>
        <begin position="903"/>
        <end position="912"/>
    </location>
</feature>
<accession>A0A813WMW3</accession>
<dbReference type="Proteomes" id="UP000663828">
    <property type="component" value="Unassembled WGS sequence"/>
</dbReference>
<protein>
    <submittedName>
        <fullName evidence="14">Uncharacterized protein</fullName>
    </submittedName>
</protein>
<name>A0A813WMW3_ADIRI</name>
<feature type="transmembrane region" description="Helical" evidence="11">
    <location>
        <begin position="1204"/>
        <end position="1224"/>
    </location>
</feature>
<evidence type="ECO:0000256" key="5">
    <source>
        <dbReference type="ARBA" id="ARBA00022737"/>
    </source>
</evidence>
<dbReference type="Gene3D" id="2.10.25.10">
    <property type="entry name" value="Laminin"/>
    <property type="match status" value="2"/>
</dbReference>
<feature type="transmembrane region" description="Helical" evidence="11">
    <location>
        <begin position="1455"/>
        <end position="1474"/>
    </location>
</feature>
<dbReference type="InterPro" id="IPR002172">
    <property type="entry name" value="LDrepeatLR_classA_rpt"/>
</dbReference>
<dbReference type="PANTHER" id="PTHR12916:SF4">
    <property type="entry name" value="UNINFLATABLE, ISOFORM C"/>
    <property type="match status" value="1"/>
</dbReference>
<evidence type="ECO:0000256" key="7">
    <source>
        <dbReference type="ARBA" id="ARBA00023136"/>
    </source>
</evidence>
<evidence type="ECO:0000256" key="9">
    <source>
        <dbReference type="PROSITE-ProRule" id="PRU00076"/>
    </source>
</evidence>
<dbReference type="SMART" id="SM00192">
    <property type="entry name" value="LDLa"/>
    <property type="match status" value="5"/>
</dbReference>
<evidence type="ECO:0000256" key="1">
    <source>
        <dbReference type="ARBA" id="ARBA00004370"/>
    </source>
</evidence>
<dbReference type="PROSITE" id="PS01186">
    <property type="entry name" value="EGF_2"/>
    <property type="match status" value="2"/>
</dbReference>
<keyword evidence="15" id="KW-1185">Reference proteome</keyword>
<dbReference type="InterPro" id="IPR000276">
    <property type="entry name" value="GPCR_Rhodpsn"/>
</dbReference>
<evidence type="ECO:0000313" key="14">
    <source>
        <dbReference type="EMBL" id="CAF0859681.1"/>
    </source>
</evidence>
<keyword evidence="2 9" id="KW-0245">EGF-like domain</keyword>
<dbReference type="PANTHER" id="PTHR12916">
    <property type="entry name" value="CYTOCHROME C OXIDASE POLYPEPTIDE VIC-2"/>
    <property type="match status" value="1"/>
</dbReference>
<dbReference type="InterPro" id="IPR036055">
    <property type="entry name" value="LDL_receptor-like_sf"/>
</dbReference>
<evidence type="ECO:0000256" key="6">
    <source>
        <dbReference type="ARBA" id="ARBA00022989"/>
    </source>
</evidence>
<evidence type="ECO:0000256" key="8">
    <source>
        <dbReference type="ARBA" id="ARBA00023157"/>
    </source>
</evidence>
<organism evidence="14 15">
    <name type="scientific">Adineta ricciae</name>
    <name type="common">Rotifer</name>
    <dbReference type="NCBI Taxonomy" id="249248"/>
    <lineage>
        <taxon>Eukaryota</taxon>
        <taxon>Metazoa</taxon>
        <taxon>Spiralia</taxon>
        <taxon>Gnathifera</taxon>
        <taxon>Rotifera</taxon>
        <taxon>Eurotatoria</taxon>
        <taxon>Bdelloidea</taxon>
        <taxon>Adinetida</taxon>
        <taxon>Adinetidae</taxon>
        <taxon>Adineta</taxon>
    </lineage>
</organism>
<proteinExistence type="predicted"/>
<feature type="disulfide bond" evidence="9">
    <location>
        <begin position="880"/>
        <end position="890"/>
    </location>
</feature>
<feature type="disulfide bond" evidence="10">
    <location>
        <begin position="176"/>
        <end position="188"/>
    </location>
</feature>
<dbReference type="Gene3D" id="4.10.400.10">
    <property type="entry name" value="Low-density Lipoprotein Receptor"/>
    <property type="match status" value="1"/>
</dbReference>
<evidence type="ECO:0000256" key="4">
    <source>
        <dbReference type="ARBA" id="ARBA00022729"/>
    </source>
</evidence>
<keyword evidence="6 11" id="KW-1133">Transmembrane helix</keyword>
<keyword evidence="5" id="KW-0677">Repeat</keyword>
<dbReference type="PROSITE" id="PS00022">
    <property type="entry name" value="EGF_1"/>
    <property type="match status" value="3"/>
</dbReference>
<dbReference type="PRINTS" id="PR00261">
    <property type="entry name" value="LDLRECEPTOR"/>
</dbReference>
<feature type="transmembrane region" description="Helical" evidence="11">
    <location>
        <begin position="1231"/>
        <end position="1254"/>
    </location>
</feature>
<feature type="domain" description="G-protein coupled receptors family 1 profile" evidence="13">
    <location>
        <begin position="1245"/>
        <end position="1506"/>
    </location>
</feature>
<keyword evidence="4" id="KW-0732">Signal</keyword>
<keyword evidence="7 11" id="KW-0472">Membrane</keyword>
<keyword evidence="3 11" id="KW-0812">Transmembrane</keyword>
<dbReference type="PROSITE" id="PS50026">
    <property type="entry name" value="EGF_3"/>
    <property type="match status" value="2"/>
</dbReference>
<feature type="domain" description="EGF-like" evidence="12">
    <location>
        <begin position="951"/>
        <end position="994"/>
    </location>
</feature>
<dbReference type="SMART" id="SM00181">
    <property type="entry name" value="EGF"/>
    <property type="match status" value="4"/>
</dbReference>
<feature type="transmembrane region" description="Helical" evidence="11">
    <location>
        <begin position="1404"/>
        <end position="1425"/>
    </location>
</feature>
<dbReference type="GO" id="GO:0016020">
    <property type="term" value="C:membrane"/>
    <property type="evidence" value="ECO:0007669"/>
    <property type="project" value="UniProtKB-SubCell"/>
</dbReference>